<proteinExistence type="predicted"/>
<name>A0AB37U9A6_9CYAN</name>
<accession>A0AB37U9A6</accession>
<dbReference type="EMBL" id="RSCK01000139">
    <property type="protein sequence ID" value="RUT00717.1"/>
    <property type="molecule type" value="Genomic_DNA"/>
</dbReference>
<dbReference type="Proteomes" id="UP000282574">
    <property type="component" value="Unassembled WGS sequence"/>
</dbReference>
<comment type="caution">
    <text evidence="1">The sequence shown here is derived from an EMBL/GenBank/DDBJ whole genome shotgun (WGS) entry which is preliminary data.</text>
</comment>
<keyword evidence="2" id="KW-1185">Reference proteome</keyword>
<evidence type="ECO:0000313" key="1">
    <source>
        <dbReference type="EMBL" id="RUT00717.1"/>
    </source>
</evidence>
<reference evidence="1 2" key="1">
    <citation type="journal article" date="2019" name="Genome Biol. Evol.">
        <title>Day and night: Metabolic profiles and evolutionary relationships of six axenic non-marine cyanobacteria.</title>
        <authorList>
            <person name="Will S.E."/>
            <person name="Henke P."/>
            <person name="Boedeker C."/>
            <person name="Huang S."/>
            <person name="Brinkmann H."/>
            <person name="Rohde M."/>
            <person name="Jarek M."/>
            <person name="Friedl T."/>
            <person name="Seufert S."/>
            <person name="Schumacher M."/>
            <person name="Overmann J."/>
            <person name="Neumann-Schaal M."/>
            <person name="Petersen J."/>
        </authorList>
    </citation>
    <scope>NUCLEOTIDE SEQUENCE [LARGE SCALE GENOMIC DNA]</scope>
    <source>
        <strain evidence="1 2">SAG 39.79</strain>
    </source>
</reference>
<evidence type="ECO:0000313" key="2">
    <source>
        <dbReference type="Proteomes" id="UP000282574"/>
    </source>
</evidence>
<dbReference type="Gene3D" id="3.40.50.720">
    <property type="entry name" value="NAD(P)-binding Rossmann-like Domain"/>
    <property type="match status" value="1"/>
</dbReference>
<protein>
    <submittedName>
        <fullName evidence="1">Uncharacterized protein</fullName>
    </submittedName>
</protein>
<sequence length="61" mass="6931">MGSMAGITDILDLSPVDYVSKSIVYLSRQREALGKSFHLHNPQPISWHQLTDFLRSLSYPI</sequence>
<organism evidence="1 2">
    <name type="scientific">Chroococcidiopsis cubana SAG 39.79</name>
    <dbReference type="NCBI Taxonomy" id="388085"/>
    <lineage>
        <taxon>Bacteria</taxon>
        <taxon>Bacillati</taxon>
        <taxon>Cyanobacteriota</taxon>
        <taxon>Cyanophyceae</taxon>
        <taxon>Chroococcidiopsidales</taxon>
        <taxon>Chroococcidiopsidaceae</taxon>
        <taxon>Chroococcidiopsis</taxon>
    </lineage>
</organism>
<dbReference type="AlphaFoldDB" id="A0AB37U9A6"/>
<gene>
    <name evidence="1" type="ORF">DSM107010_67130</name>
</gene>